<gene>
    <name evidence="1" type="ORF">G5I_09636</name>
</gene>
<evidence type="ECO:0000313" key="2">
    <source>
        <dbReference type="Proteomes" id="UP000007755"/>
    </source>
</evidence>
<accession>F4WUQ9</accession>
<sequence>MANAALEFSLNAPIVVMDASNVARTLLPETKRLVSILELPSEKYNVKGLRVNSYITVGRRSYPKDRRDTILASTYPENPSSSSPTYACTSERNVAEEYRRAVEAKSNRRQERRYSVCLHFFSYALFAGVATDAASMHNNPDMYGDACSRKLIESSSSFPLAVPALAAGKSNPKARQTMRSPSEAPAATRPVCEQCVNEERFPEVRISGNGCVFTITIFRELHAEQRSQHDMHVKTSLTQLSEFGAYDANSRPDKKLVTIMSLPVRSCLCRRHSERFEGPFGPRQWLRLLRRSTCSKRGSVRTVYFFQVSVVFLVVIHYHSRLNSVEKAPDQRRHAWSVSSEHPVCRENFRRTSGRVVTQSPHECNSIGAKQGSDGNHRIDHMDVSGDQLEDWIDVDLSQDIGIAPVELGSKQWKRYAHGEFSVERRVRWGIQAKASMKQKVERDTMNDRA</sequence>
<protein>
    <submittedName>
        <fullName evidence="1">Uncharacterized protein</fullName>
    </submittedName>
</protein>
<dbReference type="AlphaFoldDB" id="F4WUQ9"/>
<dbReference type="EMBL" id="GL888375">
    <property type="protein sequence ID" value="EGI62056.1"/>
    <property type="molecule type" value="Genomic_DNA"/>
</dbReference>
<dbReference type="InParanoid" id="F4WUQ9"/>
<name>F4WUQ9_ACREC</name>
<keyword evidence="2" id="KW-1185">Reference proteome</keyword>
<evidence type="ECO:0000313" key="1">
    <source>
        <dbReference type="EMBL" id="EGI62056.1"/>
    </source>
</evidence>
<dbReference type="Proteomes" id="UP000007755">
    <property type="component" value="Unassembled WGS sequence"/>
</dbReference>
<proteinExistence type="predicted"/>
<reference evidence="1" key="1">
    <citation type="submission" date="2011-02" db="EMBL/GenBank/DDBJ databases">
        <title>The genome of the leaf-cutting ant Acromyrmex echinatior suggests key adaptations to social evolution and fungus farming.</title>
        <authorList>
            <person name="Nygaard S."/>
            <person name="Zhang G."/>
        </authorList>
    </citation>
    <scope>NUCLEOTIDE SEQUENCE</scope>
</reference>
<organism evidence="2">
    <name type="scientific">Acromyrmex echinatior</name>
    <name type="common">Panamanian leafcutter ant</name>
    <name type="synonym">Acromyrmex octospinosus echinatior</name>
    <dbReference type="NCBI Taxonomy" id="103372"/>
    <lineage>
        <taxon>Eukaryota</taxon>
        <taxon>Metazoa</taxon>
        <taxon>Ecdysozoa</taxon>
        <taxon>Arthropoda</taxon>
        <taxon>Hexapoda</taxon>
        <taxon>Insecta</taxon>
        <taxon>Pterygota</taxon>
        <taxon>Neoptera</taxon>
        <taxon>Endopterygota</taxon>
        <taxon>Hymenoptera</taxon>
        <taxon>Apocrita</taxon>
        <taxon>Aculeata</taxon>
        <taxon>Formicoidea</taxon>
        <taxon>Formicidae</taxon>
        <taxon>Myrmicinae</taxon>
        <taxon>Acromyrmex</taxon>
    </lineage>
</organism>